<name>A0A517NU60_9BACT</name>
<gene>
    <name evidence="4" type="primary">cgkA</name>
    <name evidence="4" type="ORF">K239x_26100</name>
</gene>
<dbReference type="InterPro" id="IPR050546">
    <property type="entry name" value="Glycosyl_Hydrlase_16"/>
</dbReference>
<evidence type="ECO:0000256" key="1">
    <source>
        <dbReference type="ARBA" id="ARBA00006865"/>
    </source>
</evidence>
<evidence type="ECO:0000259" key="3">
    <source>
        <dbReference type="PROSITE" id="PS51762"/>
    </source>
</evidence>
<dbReference type="EC" id="3.2.1.83" evidence="4"/>
<evidence type="ECO:0000313" key="4">
    <source>
        <dbReference type="EMBL" id="QDT10653.1"/>
    </source>
</evidence>
<accession>A0A517NU60</accession>
<evidence type="ECO:0000256" key="2">
    <source>
        <dbReference type="SAM" id="MobiDB-lite"/>
    </source>
</evidence>
<dbReference type="PANTHER" id="PTHR10963:SF55">
    <property type="entry name" value="GLYCOSIDE HYDROLASE FAMILY 16 PROTEIN"/>
    <property type="match status" value="1"/>
</dbReference>
<dbReference type="PANTHER" id="PTHR10963">
    <property type="entry name" value="GLYCOSYL HYDROLASE-RELATED"/>
    <property type="match status" value="1"/>
</dbReference>
<dbReference type="InterPro" id="IPR013320">
    <property type="entry name" value="ConA-like_dom_sf"/>
</dbReference>
<dbReference type="EMBL" id="CP036526">
    <property type="protein sequence ID" value="QDT10653.1"/>
    <property type="molecule type" value="Genomic_DNA"/>
</dbReference>
<feature type="region of interest" description="Disordered" evidence="2">
    <location>
        <begin position="381"/>
        <end position="402"/>
    </location>
</feature>
<dbReference type="AlphaFoldDB" id="A0A517NU60"/>
<comment type="similarity">
    <text evidence="1">Belongs to the glycosyl hydrolase 16 family.</text>
</comment>
<dbReference type="Gene3D" id="2.60.120.200">
    <property type="match status" value="1"/>
</dbReference>
<dbReference type="GO" id="GO:0033918">
    <property type="term" value="F:kappa-carrageenase activity"/>
    <property type="evidence" value="ECO:0007669"/>
    <property type="project" value="UniProtKB-EC"/>
</dbReference>
<dbReference type="InterPro" id="IPR048238">
    <property type="entry name" value="K-carrageenase"/>
</dbReference>
<dbReference type="GO" id="GO:0005975">
    <property type="term" value="P:carbohydrate metabolic process"/>
    <property type="evidence" value="ECO:0007669"/>
    <property type="project" value="InterPro"/>
</dbReference>
<dbReference type="NCBIfam" id="NF041449">
    <property type="entry name" value="K_carrageenase"/>
    <property type="match status" value="1"/>
</dbReference>
<keyword evidence="4" id="KW-0378">Hydrolase</keyword>
<keyword evidence="4" id="KW-0326">Glycosidase</keyword>
<dbReference type="Pfam" id="PF00722">
    <property type="entry name" value="Glyco_hydro_16"/>
    <property type="match status" value="1"/>
</dbReference>
<proteinExistence type="inferred from homology"/>
<keyword evidence="5" id="KW-1185">Reference proteome</keyword>
<evidence type="ECO:0000313" key="5">
    <source>
        <dbReference type="Proteomes" id="UP000319817"/>
    </source>
</evidence>
<dbReference type="Proteomes" id="UP000319817">
    <property type="component" value="Chromosome"/>
</dbReference>
<dbReference type="SUPFAM" id="SSF49899">
    <property type="entry name" value="Concanavalin A-like lectins/glucanases"/>
    <property type="match status" value="1"/>
</dbReference>
<dbReference type="InterPro" id="IPR000757">
    <property type="entry name" value="Beta-glucanase-like"/>
</dbReference>
<protein>
    <submittedName>
        <fullName evidence="4">Kappa-carrageenase</fullName>
        <ecNumber evidence="4">3.2.1.83</ecNumber>
    </submittedName>
</protein>
<feature type="domain" description="GH16" evidence="3">
    <location>
        <begin position="73"/>
        <end position="339"/>
    </location>
</feature>
<sequence length="402" mass="46069">MTLKLKLFTRMVNHLDTKMHFDAVAFFTNQPQRACARLVVATISMALVFGAMSPASEAVEVAAFGNVVDVNAPGWEFVGEQSDEFDTDKVDTDKWNIDTKDFGVWSWEPNNVVQKDGSMHLKLLQHDHQRGNQKLHYTSGMARNEKTSTYGYFEARLKGCSRYPGACPSFWLYSIGPQNRYQAKDGQVVGYSEIDIVELQQSEFDFDAKKHFPVNRIDCNLHTTLIQDGKRVWARPGNRPDICANHFDSAWDPREDYHVYAVENTPNEIVWYIDGKEVARKPNLYWHLPMHVTLSLGLRYPFVGYENGERVAVADKTTGDGFPTHMSVDYVRVWTKPKQNAPSNNWTKAQYLAKEKAKWDANGWPWNQDKVESNFAEVDANQDNIASGKERQDWFKKRAAPK</sequence>
<reference evidence="4 5" key="1">
    <citation type="submission" date="2019-02" db="EMBL/GenBank/DDBJ databases">
        <title>Deep-cultivation of Planctomycetes and their phenomic and genomic characterization uncovers novel biology.</title>
        <authorList>
            <person name="Wiegand S."/>
            <person name="Jogler M."/>
            <person name="Boedeker C."/>
            <person name="Pinto D."/>
            <person name="Vollmers J."/>
            <person name="Rivas-Marin E."/>
            <person name="Kohn T."/>
            <person name="Peeters S.H."/>
            <person name="Heuer A."/>
            <person name="Rast P."/>
            <person name="Oberbeckmann S."/>
            <person name="Bunk B."/>
            <person name="Jeske O."/>
            <person name="Meyerdierks A."/>
            <person name="Storesund J.E."/>
            <person name="Kallscheuer N."/>
            <person name="Luecker S."/>
            <person name="Lage O.M."/>
            <person name="Pohl T."/>
            <person name="Merkel B.J."/>
            <person name="Hornburger P."/>
            <person name="Mueller R.-W."/>
            <person name="Bruemmer F."/>
            <person name="Labrenz M."/>
            <person name="Spormann A.M."/>
            <person name="Op den Camp H."/>
            <person name="Overmann J."/>
            <person name="Amann R."/>
            <person name="Jetten M.S.M."/>
            <person name="Mascher T."/>
            <person name="Medema M.H."/>
            <person name="Devos D.P."/>
            <person name="Kaster A.-K."/>
            <person name="Ovreas L."/>
            <person name="Rohde M."/>
            <person name="Galperin M.Y."/>
            <person name="Jogler C."/>
        </authorList>
    </citation>
    <scope>NUCLEOTIDE SEQUENCE [LARGE SCALE GENOMIC DNA]</scope>
    <source>
        <strain evidence="4 5">K23_9</strain>
    </source>
</reference>
<dbReference type="PROSITE" id="PS51762">
    <property type="entry name" value="GH16_2"/>
    <property type="match status" value="1"/>
</dbReference>
<organism evidence="4 5">
    <name type="scientific">Stieleria marina</name>
    <dbReference type="NCBI Taxonomy" id="1930275"/>
    <lineage>
        <taxon>Bacteria</taxon>
        <taxon>Pseudomonadati</taxon>
        <taxon>Planctomycetota</taxon>
        <taxon>Planctomycetia</taxon>
        <taxon>Pirellulales</taxon>
        <taxon>Pirellulaceae</taxon>
        <taxon>Stieleria</taxon>
    </lineage>
</organism>